<comment type="similarity">
    <text evidence="2">Belongs to the nuclease type I family.</text>
</comment>
<dbReference type="InterPro" id="IPR008947">
    <property type="entry name" value="PLipase_C/P1_nuclease_dom_sf"/>
</dbReference>
<dbReference type="PANTHER" id="PTHR33146">
    <property type="entry name" value="ENDONUCLEASE 4"/>
    <property type="match status" value="1"/>
</dbReference>
<gene>
    <name evidence="11" type="ORF">MIMGU_mgv1a026707mg</name>
</gene>
<evidence type="ECO:0000256" key="6">
    <source>
        <dbReference type="ARBA" id="ARBA00022759"/>
    </source>
</evidence>
<evidence type="ECO:0000256" key="5">
    <source>
        <dbReference type="ARBA" id="ARBA00022723"/>
    </source>
</evidence>
<dbReference type="GO" id="GO:0046872">
    <property type="term" value="F:metal ion binding"/>
    <property type="evidence" value="ECO:0007669"/>
    <property type="project" value="UniProtKB-KW"/>
</dbReference>
<dbReference type="SUPFAM" id="SSF48537">
    <property type="entry name" value="Phospholipase C/P1 nuclease"/>
    <property type="match status" value="1"/>
</dbReference>
<keyword evidence="6" id="KW-0255">Endonuclease</keyword>
<accession>A0A022RC04</accession>
<evidence type="ECO:0000256" key="9">
    <source>
        <dbReference type="ARBA" id="ARBA00023180"/>
    </source>
</evidence>
<evidence type="ECO:0000256" key="2">
    <source>
        <dbReference type="ARBA" id="ARBA00009547"/>
    </source>
</evidence>
<protein>
    <recommendedName>
        <fullName evidence="3">Aspergillus nuclease S1</fullName>
        <ecNumber evidence="3">3.1.30.1</ecNumber>
    </recommendedName>
</protein>
<keyword evidence="12" id="KW-1185">Reference proteome</keyword>
<keyword evidence="8" id="KW-1015">Disulfide bond</keyword>
<dbReference type="Proteomes" id="UP000030748">
    <property type="component" value="Unassembled WGS sequence"/>
</dbReference>
<dbReference type="GO" id="GO:0003676">
    <property type="term" value="F:nucleic acid binding"/>
    <property type="evidence" value="ECO:0007669"/>
    <property type="project" value="InterPro"/>
</dbReference>
<evidence type="ECO:0000313" key="11">
    <source>
        <dbReference type="EMBL" id="EYU37263.1"/>
    </source>
</evidence>
<evidence type="ECO:0000256" key="10">
    <source>
        <dbReference type="SAM" id="Phobius"/>
    </source>
</evidence>
<dbReference type="PANTHER" id="PTHR33146:SF26">
    <property type="entry name" value="ENDONUCLEASE 4"/>
    <property type="match status" value="1"/>
</dbReference>
<dbReference type="GO" id="GO:0006308">
    <property type="term" value="P:DNA catabolic process"/>
    <property type="evidence" value="ECO:0007669"/>
    <property type="project" value="InterPro"/>
</dbReference>
<evidence type="ECO:0000256" key="1">
    <source>
        <dbReference type="ARBA" id="ARBA00000245"/>
    </source>
</evidence>
<keyword evidence="10" id="KW-1133">Transmembrane helix</keyword>
<feature type="transmembrane region" description="Helical" evidence="10">
    <location>
        <begin position="6"/>
        <end position="25"/>
    </location>
</feature>
<name>A0A022RC04_ERYGU</name>
<dbReference type="AlphaFoldDB" id="A0A022RC04"/>
<dbReference type="Gene3D" id="1.10.575.10">
    <property type="entry name" value="P1 Nuclease"/>
    <property type="match status" value="1"/>
</dbReference>
<evidence type="ECO:0000256" key="4">
    <source>
        <dbReference type="ARBA" id="ARBA00022722"/>
    </source>
</evidence>
<keyword evidence="5" id="KW-0479">Metal-binding</keyword>
<dbReference type="Pfam" id="PF02265">
    <property type="entry name" value="S1-P1_nuclease"/>
    <property type="match status" value="1"/>
</dbReference>
<dbReference type="GO" id="GO:0004521">
    <property type="term" value="F:RNA endonuclease activity"/>
    <property type="evidence" value="ECO:0007669"/>
    <property type="project" value="UniProtKB-ARBA"/>
</dbReference>
<keyword evidence="7" id="KW-0378">Hydrolase</keyword>
<evidence type="ECO:0000256" key="8">
    <source>
        <dbReference type="ARBA" id="ARBA00023157"/>
    </source>
</evidence>
<evidence type="ECO:0000256" key="3">
    <source>
        <dbReference type="ARBA" id="ARBA00012562"/>
    </source>
</evidence>
<comment type="catalytic activity">
    <reaction evidence="1">
        <text>Endonucleolytic cleavage to 5'-phosphomononucleotide and 5'-phosphooligonucleotide end-products.</text>
        <dbReference type="EC" id="3.1.30.1"/>
    </reaction>
</comment>
<sequence>MGVFELRLVIMVVTLLLIVPSMYGWGKHGHFMTCKIAENFLTGDALASVKALLPDSAEGELASVCSWPDEIRRSAHNRWSGPLHYIDTPDFRCNYQYCRDCHDSVGRKYRCVTGAIYNYTMQLMTESRDTDFSVMK</sequence>
<keyword evidence="10" id="KW-0812">Transmembrane</keyword>
<keyword evidence="4" id="KW-0540">Nuclease</keyword>
<dbReference type="eggNOG" id="ENOG502QRXU">
    <property type="taxonomic scope" value="Eukaryota"/>
</dbReference>
<keyword evidence="9" id="KW-0325">Glycoprotein</keyword>
<dbReference type="OMA" id="GHHAICK"/>
<evidence type="ECO:0000313" key="12">
    <source>
        <dbReference type="Proteomes" id="UP000030748"/>
    </source>
</evidence>
<keyword evidence="10" id="KW-0472">Membrane</keyword>
<dbReference type="GO" id="GO:0000014">
    <property type="term" value="F:single-stranded DNA endodeoxyribonuclease activity"/>
    <property type="evidence" value="ECO:0007669"/>
    <property type="project" value="UniProtKB-ARBA"/>
</dbReference>
<dbReference type="EMBL" id="KI630555">
    <property type="protein sequence ID" value="EYU37263.1"/>
    <property type="molecule type" value="Genomic_DNA"/>
</dbReference>
<evidence type="ECO:0000256" key="7">
    <source>
        <dbReference type="ARBA" id="ARBA00022801"/>
    </source>
</evidence>
<dbReference type="InterPro" id="IPR003154">
    <property type="entry name" value="S1/P1nuclease"/>
</dbReference>
<dbReference type="EC" id="3.1.30.1" evidence="3"/>
<organism evidence="11 12">
    <name type="scientific">Erythranthe guttata</name>
    <name type="common">Yellow monkey flower</name>
    <name type="synonym">Mimulus guttatus</name>
    <dbReference type="NCBI Taxonomy" id="4155"/>
    <lineage>
        <taxon>Eukaryota</taxon>
        <taxon>Viridiplantae</taxon>
        <taxon>Streptophyta</taxon>
        <taxon>Embryophyta</taxon>
        <taxon>Tracheophyta</taxon>
        <taxon>Spermatophyta</taxon>
        <taxon>Magnoliopsida</taxon>
        <taxon>eudicotyledons</taxon>
        <taxon>Gunneridae</taxon>
        <taxon>Pentapetalae</taxon>
        <taxon>asterids</taxon>
        <taxon>lamiids</taxon>
        <taxon>Lamiales</taxon>
        <taxon>Phrymaceae</taxon>
        <taxon>Erythranthe</taxon>
    </lineage>
</organism>
<feature type="non-terminal residue" evidence="11">
    <location>
        <position position="136"/>
    </location>
</feature>
<dbReference type="STRING" id="4155.A0A022RC04"/>
<proteinExistence type="inferred from homology"/>
<reference evidence="11 12" key="1">
    <citation type="journal article" date="2013" name="Proc. Natl. Acad. Sci. U.S.A.">
        <title>Fine-scale variation in meiotic recombination in Mimulus inferred from population shotgun sequencing.</title>
        <authorList>
            <person name="Hellsten U."/>
            <person name="Wright K.M."/>
            <person name="Jenkins J."/>
            <person name="Shu S."/>
            <person name="Yuan Y."/>
            <person name="Wessler S.R."/>
            <person name="Schmutz J."/>
            <person name="Willis J.H."/>
            <person name="Rokhsar D.S."/>
        </authorList>
    </citation>
    <scope>NUCLEOTIDE SEQUENCE [LARGE SCALE GENOMIC DNA]</scope>
    <source>
        <strain evidence="12">cv. DUN x IM62</strain>
    </source>
</reference>
<dbReference type="CDD" id="cd11010">
    <property type="entry name" value="S1-P1_nuclease"/>
    <property type="match status" value="1"/>
</dbReference>